<evidence type="ECO:0000313" key="1">
    <source>
        <dbReference type="EMBL" id="JAH06045.1"/>
    </source>
</evidence>
<dbReference type="AlphaFoldDB" id="A0A0E9PPN3"/>
<name>A0A0E9PPN3_ANGAN</name>
<dbReference type="EMBL" id="GBXM01102532">
    <property type="protein sequence ID" value="JAH06045.1"/>
    <property type="molecule type" value="Transcribed_RNA"/>
</dbReference>
<accession>A0A0E9PPN3</accession>
<proteinExistence type="predicted"/>
<reference evidence="1" key="1">
    <citation type="submission" date="2014-11" db="EMBL/GenBank/DDBJ databases">
        <authorList>
            <person name="Amaro Gonzalez C."/>
        </authorList>
    </citation>
    <scope>NUCLEOTIDE SEQUENCE</scope>
</reference>
<reference evidence="1" key="2">
    <citation type="journal article" date="2015" name="Fish Shellfish Immunol.">
        <title>Early steps in the European eel (Anguilla anguilla)-Vibrio vulnificus interaction in the gills: Role of the RtxA13 toxin.</title>
        <authorList>
            <person name="Callol A."/>
            <person name="Pajuelo D."/>
            <person name="Ebbesson L."/>
            <person name="Teles M."/>
            <person name="MacKenzie S."/>
            <person name="Amaro C."/>
        </authorList>
    </citation>
    <scope>NUCLEOTIDE SEQUENCE</scope>
</reference>
<sequence length="31" mass="3635">MILQKHLQVNPFRLFFVDTTVILKPNSFQCG</sequence>
<protein>
    <submittedName>
        <fullName evidence="1">Uncharacterized protein</fullName>
    </submittedName>
</protein>
<organism evidence="1">
    <name type="scientific">Anguilla anguilla</name>
    <name type="common">European freshwater eel</name>
    <name type="synonym">Muraena anguilla</name>
    <dbReference type="NCBI Taxonomy" id="7936"/>
    <lineage>
        <taxon>Eukaryota</taxon>
        <taxon>Metazoa</taxon>
        <taxon>Chordata</taxon>
        <taxon>Craniata</taxon>
        <taxon>Vertebrata</taxon>
        <taxon>Euteleostomi</taxon>
        <taxon>Actinopterygii</taxon>
        <taxon>Neopterygii</taxon>
        <taxon>Teleostei</taxon>
        <taxon>Anguilliformes</taxon>
        <taxon>Anguillidae</taxon>
        <taxon>Anguilla</taxon>
    </lineage>
</organism>